<sequence length="454" mass="50984">MVKMEEREEWRVSLQELRDVAKEMVSLCTATGTDTGTATTSPGGEHEERFGVLARRAEIQLVSLGMKFKRAVGEVSRSACSSSLARSKLHSESEALGSSKYILNHYTTRVKRTLANKSKYTSADLDVEENDLSQVTQLDERCKEYKAQLVEEKKQRNALVETFRELSAKKEEEQLELDENEKLESLFVKEVALQKEGVARIQRLFERSKHRAGISKSTFDQYLPMPLQILLAQAAAVEGPREWCASIEGTSADLQEYLSDDLCFDRSEGGGDNLGNKQQHQAFRKGLTVVTHPLSVKVSLLPAGAKGAVDTISFHYYPELNRVFVDANKSVVDVLRSLYPEDHGKKLEKSLGVYAEEKMGELPEKKKWKFPVYLQASKTETMREFAWAQQMCGLEGCKTDDMEVETPAAPLSKKRKKETSEEAKKVRKAIKESGGGLGKLVERAMTELKKSKTE</sequence>
<evidence type="ECO:0000313" key="6">
    <source>
        <dbReference type="EMBL" id="QDZ23976.1"/>
    </source>
</evidence>
<evidence type="ECO:0000313" key="7">
    <source>
        <dbReference type="Proteomes" id="UP000316726"/>
    </source>
</evidence>
<dbReference type="EMBL" id="CP031045">
    <property type="protein sequence ID" value="QDZ23976.1"/>
    <property type="molecule type" value="Genomic_DNA"/>
</dbReference>
<dbReference type="AlphaFoldDB" id="A0A5B8MUI5"/>
<organism evidence="6 7">
    <name type="scientific">Chloropicon primus</name>
    <dbReference type="NCBI Taxonomy" id="1764295"/>
    <lineage>
        <taxon>Eukaryota</taxon>
        <taxon>Viridiplantae</taxon>
        <taxon>Chlorophyta</taxon>
        <taxon>Chloropicophyceae</taxon>
        <taxon>Chloropicales</taxon>
        <taxon>Chloropicaceae</taxon>
        <taxon>Chloropicon</taxon>
    </lineage>
</organism>
<evidence type="ECO:0000256" key="1">
    <source>
        <dbReference type="ARBA" id="ARBA00004123"/>
    </source>
</evidence>
<name>A0A5B8MUI5_9CHLO</name>
<gene>
    <name evidence="6" type="ORF">A3770_12p64940</name>
</gene>
<evidence type="ECO:0000256" key="3">
    <source>
        <dbReference type="ARBA" id="ARBA00023242"/>
    </source>
</evidence>
<evidence type="ECO:0000256" key="4">
    <source>
        <dbReference type="SAM" id="Coils"/>
    </source>
</evidence>
<comment type="subcellular location">
    <subcellularLocation>
        <location evidence="1">Nucleus</location>
    </subcellularLocation>
</comment>
<dbReference type="Pfam" id="PF09766">
    <property type="entry name" value="FmiP_Thoc5"/>
    <property type="match status" value="1"/>
</dbReference>
<evidence type="ECO:0000256" key="2">
    <source>
        <dbReference type="ARBA" id="ARBA00008044"/>
    </source>
</evidence>
<protein>
    <submittedName>
        <fullName evidence="6">Uncharacterized protein</fullName>
    </submittedName>
</protein>
<keyword evidence="4" id="KW-0175">Coiled coil</keyword>
<dbReference type="InterPro" id="IPR019163">
    <property type="entry name" value="THO_Thoc5"/>
</dbReference>
<accession>A0A5B8MUI5</accession>
<keyword evidence="7" id="KW-1185">Reference proteome</keyword>
<feature type="region of interest" description="Disordered" evidence="5">
    <location>
        <begin position="405"/>
        <end position="431"/>
    </location>
</feature>
<keyword evidence="3" id="KW-0539">Nucleus</keyword>
<proteinExistence type="inferred from homology"/>
<evidence type="ECO:0000256" key="5">
    <source>
        <dbReference type="SAM" id="MobiDB-lite"/>
    </source>
</evidence>
<reference evidence="6 7" key="1">
    <citation type="submission" date="2018-07" db="EMBL/GenBank/DDBJ databases">
        <title>The complete nuclear genome of the prasinophyte Chloropicon primus (CCMP1205).</title>
        <authorList>
            <person name="Pombert J.-F."/>
            <person name="Otis C."/>
            <person name="Turmel M."/>
            <person name="Lemieux C."/>
        </authorList>
    </citation>
    <scope>NUCLEOTIDE SEQUENCE [LARGE SCALE GENOMIC DNA]</scope>
    <source>
        <strain evidence="6 7">CCMP1205</strain>
    </source>
</reference>
<feature type="coiled-coil region" evidence="4">
    <location>
        <begin position="135"/>
        <end position="183"/>
    </location>
</feature>
<dbReference type="GO" id="GO:0005634">
    <property type="term" value="C:nucleus"/>
    <property type="evidence" value="ECO:0007669"/>
    <property type="project" value="UniProtKB-SubCell"/>
</dbReference>
<comment type="similarity">
    <text evidence="2">Belongs to the THOC5 family.</text>
</comment>
<dbReference type="Proteomes" id="UP000316726">
    <property type="component" value="Chromosome 12"/>
</dbReference>